<evidence type="ECO:0000256" key="1">
    <source>
        <dbReference type="ARBA" id="ARBA00023054"/>
    </source>
</evidence>
<feature type="region of interest" description="Disordered" evidence="2">
    <location>
        <begin position="1"/>
        <end position="22"/>
    </location>
</feature>
<dbReference type="STRING" id="1314785.A0A165HQB1"/>
<feature type="domain" description="Bud22" evidence="3">
    <location>
        <begin position="42"/>
        <end position="473"/>
    </location>
</feature>
<feature type="compositionally biased region" description="Acidic residues" evidence="2">
    <location>
        <begin position="210"/>
        <end position="224"/>
    </location>
</feature>
<dbReference type="GO" id="GO:0030686">
    <property type="term" value="C:90S preribosome"/>
    <property type="evidence" value="ECO:0007669"/>
    <property type="project" value="TreeGrafter"/>
</dbReference>
<feature type="region of interest" description="Disordered" evidence="2">
    <location>
        <begin position="258"/>
        <end position="314"/>
    </location>
</feature>
<accession>A0A165HQB1</accession>
<dbReference type="GO" id="GO:0030490">
    <property type="term" value="P:maturation of SSU-rRNA"/>
    <property type="evidence" value="ECO:0007669"/>
    <property type="project" value="TreeGrafter"/>
</dbReference>
<feature type="region of interest" description="Disordered" evidence="2">
    <location>
        <begin position="327"/>
        <end position="473"/>
    </location>
</feature>
<evidence type="ECO:0000256" key="2">
    <source>
        <dbReference type="SAM" id="MobiDB-lite"/>
    </source>
</evidence>
<evidence type="ECO:0000313" key="4">
    <source>
        <dbReference type="EMBL" id="KZT12043.1"/>
    </source>
</evidence>
<dbReference type="InParanoid" id="A0A165HQB1"/>
<dbReference type="FunCoup" id="A0A165HQB1">
    <property type="interactions" value="102"/>
</dbReference>
<dbReference type="AlphaFoldDB" id="A0A165HQB1"/>
<evidence type="ECO:0000313" key="5">
    <source>
        <dbReference type="Proteomes" id="UP000076871"/>
    </source>
</evidence>
<dbReference type="RefSeq" id="XP_040769691.1">
    <property type="nucleotide sequence ID" value="XM_040913831.1"/>
</dbReference>
<feature type="compositionally biased region" description="Low complexity" evidence="2">
    <location>
        <begin position="399"/>
        <end position="409"/>
    </location>
</feature>
<dbReference type="InterPro" id="IPR015158">
    <property type="entry name" value="Bud22_dom"/>
</dbReference>
<sequence length="473" mass="51452">MFKSTSMSAAPRGTKRRRESKEARTTSFFHVLLAILTLDASHHGISQVRQAARKEKAFEIRKLVRKVKSLRTKDVQADEQSISDYISQLEALKRLDHEPLGILALELKLKKDRLLSQNEQMQALINAELLIHVLTLANPGTAARKTQDRILSSKLLAATTKSVLSSLKHIIDPDSVTLPEVKAAAGLGDAPSTQKQLRAAKATGALPDEIGSDSESEGDDDAQEQEWASESSDEGAGDGWESGSIDDAGIRVASHLSASDEHLDSGDEEEDEDVSASALTTNVTKRSEAALRQAKTAGASSDMKGKGKATAQSTFLPSLSVGFIKGDSDASDWSDAEASVAGGVRKNRRGQRARRAIWEKKYGKNANHVKKEREAFTRNPRANTTANRRGPGQPRKDAAPGARARPQPQFTAPPSDKGWSKNKTPAGDTPVDIPPKQKHKEDNSLHPSWEAKRRLKEKLNPNILPPQGKKITF</sequence>
<dbReference type="GO" id="GO:0005634">
    <property type="term" value="C:nucleus"/>
    <property type="evidence" value="ECO:0007669"/>
    <property type="project" value="TreeGrafter"/>
</dbReference>
<gene>
    <name evidence="4" type="ORF">LAESUDRAFT_776483</name>
</gene>
<proteinExistence type="predicted"/>
<dbReference type="EMBL" id="KV427606">
    <property type="protein sequence ID" value="KZT12043.1"/>
    <property type="molecule type" value="Genomic_DNA"/>
</dbReference>
<organism evidence="4 5">
    <name type="scientific">Laetiporus sulphureus 93-53</name>
    <dbReference type="NCBI Taxonomy" id="1314785"/>
    <lineage>
        <taxon>Eukaryota</taxon>
        <taxon>Fungi</taxon>
        <taxon>Dikarya</taxon>
        <taxon>Basidiomycota</taxon>
        <taxon>Agaricomycotina</taxon>
        <taxon>Agaricomycetes</taxon>
        <taxon>Polyporales</taxon>
        <taxon>Laetiporus</taxon>
    </lineage>
</organism>
<dbReference type="Proteomes" id="UP000076871">
    <property type="component" value="Unassembled WGS sequence"/>
</dbReference>
<feature type="compositionally biased region" description="Basic and acidic residues" evidence="2">
    <location>
        <begin position="439"/>
        <end position="452"/>
    </location>
</feature>
<feature type="compositionally biased region" description="Basic residues" evidence="2">
    <location>
        <begin position="345"/>
        <end position="355"/>
    </location>
</feature>
<dbReference type="PANTHER" id="PTHR23325:SF1">
    <property type="entry name" value="SERUM RESPONSE FACTOR-BINDING PROTEIN 1"/>
    <property type="match status" value="1"/>
</dbReference>
<feature type="compositionally biased region" description="Low complexity" evidence="2">
    <location>
        <begin position="377"/>
        <end position="389"/>
    </location>
</feature>
<keyword evidence="1" id="KW-0175">Coiled coil</keyword>
<dbReference type="GeneID" id="63830859"/>
<dbReference type="InterPro" id="IPR037393">
    <property type="entry name" value="Bud22/SRFB1"/>
</dbReference>
<reference evidence="4 5" key="1">
    <citation type="journal article" date="2016" name="Mol. Biol. Evol.">
        <title>Comparative Genomics of Early-Diverging Mushroom-Forming Fungi Provides Insights into the Origins of Lignocellulose Decay Capabilities.</title>
        <authorList>
            <person name="Nagy L.G."/>
            <person name="Riley R."/>
            <person name="Tritt A."/>
            <person name="Adam C."/>
            <person name="Daum C."/>
            <person name="Floudas D."/>
            <person name="Sun H."/>
            <person name="Yadav J.S."/>
            <person name="Pangilinan J."/>
            <person name="Larsson K.H."/>
            <person name="Matsuura K."/>
            <person name="Barry K."/>
            <person name="Labutti K."/>
            <person name="Kuo R."/>
            <person name="Ohm R.A."/>
            <person name="Bhattacharya S.S."/>
            <person name="Shirouzu T."/>
            <person name="Yoshinaga Y."/>
            <person name="Martin F.M."/>
            <person name="Grigoriev I.V."/>
            <person name="Hibbett D.S."/>
        </authorList>
    </citation>
    <scope>NUCLEOTIDE SEQUENCE [LARGE SCALE GENOMIC DNA]</scope>
    <source>
        <strain evidence="4 5">93-53</strain>
    </source>
</reference>
<feature type="region of interest" description="Disordered" evidence="2">
    <location>
        <begin position="187"/>
        <end position="245"/>
    </location>
</feature>
<dbReference type="OrthoDB" id="3364872at2759"/>
<dbReference type="PANTHER" id="PTHR23325">
    <property type="entry name" value="SERUM RESPONSE FACTOR-BINDING"/>
    <property type="match status" value="1"/>
</dbReference>
<evidence type="ECO:0000259" key="3">
    <source>
        <dbReference type="Pfam" id="PF09073"/>
    </source>
</evidence>
<protein>
    <submittedName>
        <fullName evidence="4">Bud-site selection protein</fullName>
    </submittedName>
</protein>
<name>A0A165HQB1_9APHY</name>
<keyword evidence="5" id="KW-1185">Reference proteome</keyword>
<dbReference type="Pfam" id="PF09073">
    <property type="entry name" value="BUD22"/>
    <property type="match status" value="1"/>
</dbReference>